<dbReference type="Gene3D" id="3.20.20.70">
    <property type="entry name" value="Aldolase class I"/>
    <property type="match status" value="2"/>
</dbReference>
<feature type="domain" description="Biotin carboxylation" evidence="8">
    <location>
        <begin position="37"/>
        <end position="487"/>
    </location>
</feature>
<keyword evidence="2" id="KW-0436">Ligase</keyword>
<dbReference type="InterPro" id="IPR005482">
    <property type="entry name" value="Biotin_COase_C"/>
</dbReference>
<dbReference type="InterPro" id="IPR013785">
    <property type="entry name" value="Aldolase_TIM"/>
</dbReference>
<dbReference type="InterPro" id="IPR011054">
    <property type="entry name" value="Rudment_hybrid_motif"/>
</dbReference>
<evidence type="ECO:0008006" key="12">
    <source>
        <dbReference type="Google" id="ProtNLM"/>
    </source>
</evidence>
<dbReference type="Proteomes" id="UP000218231">
    <property type="component" value="Unassembled WGS sequence"/>
</dbReference>
<keyword evidence="5" id="KW-0092">Biotin</keyword>
<dbReference type="Pfam" id="PF02436">
    <property type="entry name" value="PYC_OADA"/>
    <property type="match status" value="1"/>
</dbReference>
<keyword evidence="3 6" id="KW-0547">Nucleotide-binding</keyword>
<dbReference type="FunFam" id="3.40.50.20:FF:000010">
    <property type="entry name" value="Propionyl-CoA carboxylase subunit alpha"/>
    <property type="match status" value="1"/>
</dbReference>
<dbReference type="PROSITE" id="PS00867">
    <property type="entry name" value="CPSASE_2"/>
    <property type="match status" value="1"/>
</dbReference>
<dbReference type="SMART" id="SM00878">
    <property type="entry name" value="Biotin_carb_C"/>
    <property type="match status" value="1"/>
</dbReference>
<evidence type="ECO:0000256" key="1">
    <source>
        <dbReference type="ARBA" id="ARBA00001953"/>
    </source>
</evidence>
<evidence type="ECO:0000256" key="2">
    <source>
        <dbReference type="ARBA" id="ARBA00022598"/>
    </source>
</evidence>
<dbReference type="InterPro" id="IPR016185">
    <property type="entry name" value="PreATP-grasp_dom_sf"/>
</dbReference>
<keyword evidence="4 6" id="KW-0067">ATP-binding</keyword>
<dbReference type="Pfam" id="PF02785">
    <property type="entry name" value="Biotin_carb_C"/>
    <property type="match status" value="1"/>
</dbReference>
<gene>
    <name evidence="10" type="ORF">WR25_05355</name>
</gene>
<dbReference type="GO" id="GO:0006094">
    <property type="term" value="P:gluconeogenesis"/>
    <property type="evidence" value="ECO:0007669"/>
    <property type="project" value="InterPro"/>
</dbReference>
<dbReference type="STRING" id="2018661.A0A2A2K9W9"/>
<dbReference type="FunFam" id="3.20.20.70:FF:000033">
    <property type="entry name" value="Pyruvate carboxylase"/>
    <property type="match status" value="1"/>
</dbReference>
<evidence type="ECO:0000256" key="4">
    <source>
        <dbReference type="ARBA" id="ARBA00022840"/>
    </source>
</evidence>
<dbReference type="SUPFAM" id="SSF52440">
    <property type="entry name" value="PreATP-grasp domain"/>
    <property type="match status" value="1"/>
</dbReference>
<protein>
    <recommendedName>
        <fullName evidence="12">Pyruvate carboxylase</fullName>
    </recommendedName>
</protein>
<dbReference type="Pfam" id="PF00682">
    <property type="entry name" value="HMGL-like"/>
    <property type="match status" value="1"/>
</dbReference>
<dbReference type="InterPro" id="IPR000891">
    <property type="entry name" value="PYR_CT"/>
</dbReference>
<dbReference type="GO" id="GO:0004736">
    <property type="term" value="F:pyruvate carboxylase activity"/>
    <property type="evidence" value="ECO:0007669"/>
    <property type="project" value="InterPro"/>
</dbReference>
<evidence type="ECO:0000259" key="9">
    <source>
        <dbReference type="PROSITE" id="PS50991"/>
    </source>
</evidence>
<dbReference type="FunFam" id="3.30.1490.20:FF:000003">
    <property type="entry name" value="acetyl-CoA carboxylase isoform X1"/>
    <property type="match status" value="1"/>
</dbReference>
<dbReference type="Gene3D" id="3.30.470.20">
    <property type="entry name" value="ATP-grasp fold, B domain"/>
    <property type="match status" value="1"/>
</dbReference>
<dbReference type="CDD" id="cd07937">
    <property type="entry name" value="DRE_TIM_PC_TC_5S"/>
    <property type="match status" value="1"/>
</dbReference>
<dbReference type="AlphaFoldDB" id="A0A2A2K9W9"/>
<dbReference type="SUPFAM" id="SSF56059">
    <property type="entry name" value="Glutathione synthetase ATP-binding domain-like"/>
    <property type="match status" value="1"/>
</dbReference>
<dbReference type="InterPro" id="IPR005481">
    <property type="entry name" value="BC-like_N"/>
</dbReference>
<dbReference type="InterPro" id="IPR011761">
    <property type="entry name" value="ATP-grasp"/>
</dbReference>
<comment type="cofactor">
    <cofactor evidence="1">
        <name>biotin</name>
        <dbReference type="ChEBI" id="CHEBI:57586"/>
    </cofactor>
</comment>
<sequence>MRLLPLGSDRIRRLSPLLQLHSNTVRCFGNKQTKTREFNKVLVANRGEIAIRVFRALTELNKTSVAVFSEQDKLSMHRLKADEAYLIGKGLPPVAAYLAIDQIIDTAVKHNVDAIHPGYGFLSERSDFAQACQNAGIVYIGPTPDVMARMGDKVAARQAAIEAGVQVVPGTSAPITSAQEAVEFAKQHGTPIILKAAYGGGGRGMRRIDRIEDVEELFRRAFSEARSAFGDGSLFVEKFIERPRHIEVQLLGDHHGGIVHLFERDCSVQRRHQKVVEIAPAPALPAGVREKILADALRLAKHVGYQNAGTVEFLVDSKGQHFFIEVNARLQVEHTVTEEITGVDLVQAQIRIAEGKTLEDLKLSQETIQTNGSAIQCRVTTEDPARSFQPDSGRIEVFRSGEGMGIRLDSASAFAGSIISPDYDSLLVKVIAHARNHPNAAAKMIRALKEFRIRGVKTNIPFLLNVLTQQSFLDASVDTYFIDEHPELFEFKASRNRAQKLLAYLGEVQVNGPTTPLVTSLKPAHVNPPVPHVRPGSKPPVGLRQVLVKDGPEAFARAVRRTPGCMITDTTSRDAHQSLLATRVRTFDLAKISPFVSQAFPQLFSLENWGGATFDVSMRFLHECPWERLETLRALIPNIPFQCLLRGANAVGYSNYPDNIIYKFCDLAVKSGMDIFRVFDCLNYVPNLVVGMEAAGKAGGVVEAAISYTGDVSDRSRTQYNLQYYLDLAEQLVKAGAHILAIKDMAGVLKPEAAKMLIGSLREKFPDIPIHVHTHDTAGAGVASMVECARAGADVVDAAVDSMSGMTSLSLDEISRYSAYWESARQLYAPFECAVTMKSGNADVYKHEIPGGQYTNLQFQAFSLGLGEKFDDVKKMYREANLALGDIIKASAAS</sequence>
<dbReference type="InterPro" id="IPR005479">
    <property type="entry name" value="CPAse_ATP-bd"/>
</dbReference>
<evidence type="ECO:0000256" key="3">
    <source>
        <dbReference type="ARBA" id="ARBA00022741"/>
    </source>
</evidence>
<dbReference type="NCBIfam" id="TIGR01235">
    <property type="entry name" value="pyruv_carbox"/>
    <property type="match status" value="1"/>
</dbReference>
<proteinExistence type="predicted"/>
<dbReference type="SUPFAM" id="SSF89000">
    <property type="entry name" value="post-HMGL domain-like"/>
    <property type="match status" value="1"/>
</dbReference>
<evidence type="ECO:0000259" key="8">
    <source>
        <dbReference type="PROSITE" id="PS50979"/>
    </source>
</evidence>
<reference evidence="10 11" key="1">
    <citation type="journal article" date="2017" name="Curr. Biol.">
        <title>Genome architecture and evolution of a unichromosomal asexual nematode.</title>
        <authorList>
            <person name="Fradin H."/>
            <person name="Zegar C."/>
            <person name="Gutwein M."/>
            <person name="Lucas J."/>
            <person name="Kovtun M."/>
            <person name="Corcoran D."/>
            <person name="Baugh L.R."/>
            <person name="Kiontke K."/>
            <person name="Gunsalus K."/>
            <person name="Fitch D.H."/>
            <person name="Piano F."/>
        </authorList>
    </citation>
    <scope>NUCLEOTIDE SEQUENCE [LARGE SCALE GENOMIC DNA]</scope>
    <source>
        <strain evidence="10">PF1309</strain>
    </source>
</reference>
<accession>A0A2A2K9W9</accession>
<dbReference type="NCBIfam" id="NF009554">
    <property type="entry name" value="PRK12999.1"/>
    <property type="match status" value="1"/>
</dbReference>
<keyword evidence="11" id="KW-1185">Reference proteome</keyword>
<dbReference type="EMBL" id="LIAE01009215">
    <property type="protein sequence ID" value="PAV70718.1"/>
    <property type="molecule type" value="Genomic_DNA"/>
</dbReference>
<dbReference type="InterPro" id="IPR011764">
    <property type="entry name" value="Biotin_carboxylation_dom"/>
</dbReference>
<name>A0A2A2K9W9_9BILA</name>
<dbReference type="FunFam" id="3.30.470.20:FF:000012">
    <property type="entry name" value="Pyruvate carboxylase"/>
    <property type="match status" value="1"/>
</dbReference>
<evidence type="ECO:0000256" key="5">
    <source>
        <dbReference type="ARBA" id="ARBA00023267"/>
    </source>
</evidence>
<dbReference type="InterPro" id="IPR003379">
    <property type="entry name" value="Carboxylase_cons_dom"/>
</dbReference>
<dbReference type="PROSITE" id="PS50979">
    <property type="entry name" value="BC"/>
    <property type="match status" value="1"/>
</dbReference>
<feature type="domain" description="ATP-grasp" evidence="7">
    <location>
        <begin position="157"/>
        <end position="354"/>
    </location>
</feature>
<dbReference type="PANTHER" id="PTHR43778">
    <property type="entry name" value="PYRUVATE CARBOXYLASE"/>
    <property type="match status" value="1"/>
</dbReference>
<dbReference type="GO" id="GO:0005524">
    <property type="term" value="F:ATP binding"/>
    <property type="evidence" value="ECO:0007669"/>
    <property type="project" value="UniProtKB-UniRule"/>
</dbReference>
<comment type="caution">
    <text evidence="10">The sequence shown here is derived from an EMBL/GenBank/DDBJ whole genome shotgun (WGS) entry which is preliminary data.</text>
</comment>
<dbReference type="SUPFAM" id="SSF51569">
    <property type="entry name" value="Aldolase"/>
    <property type="match status" value="1"/>
</dbReference>
<dbReference type="PANTHER" id="PTHR43778:SF2">
    <property type="entry name" value="PYRUVATE CARBOXYLASE, MITOCHONDRIAL"/>
    <property type="match status" value="1"/>
</dbReference>
<evidence type="ECO:0000256" key="6">
    <source>
        <dbReference type="PROSITE-ProRule" id="PRU00409"/>
    </source>
</evidence>
<organism evidence="10 11">
    <name type="scientific">Diploscapter pachys</name>
    <dbReference type="NCBI Taxonomy" id="2018661"/>
    <lineage>
        <taxon>Eukaryota</taxon>
        <taxon>Metazoa</taxon>
        <taxon>Ecdysozoa</taxon>
        <taxon>Nematoda</taxon>
        <taxon>Chromadorea</taxon>
        <taxon>Rhabditida</taxon>
        <taxon>Rhabditina</taxon>
        <taxon>Rhabditomorpha</taxon>
        <taxon>Rhabditoidea</taxon>
        <taxon>Rhabditidae</taxon>
        <taxon>Diploscapter</taxon>
    </lineage>
</organism>
<dbReference type="Pfam" id="PF00289">
    <property type="entry name" value="Biotin_carb_N"/>
    <property type="match status" value="1"/>
</dbReference>
<dbReference type="GO" id="GO:0005737">
    <property type="term" value="C:cytoplasm"/>
    <property type="evidence" value="ECO:0007669"/>
    <property type="project" value="TreeGrafter"/>
</dbReference>
<dbReference type="Pfam" id="PF02786">
    <property type="entry name" value="CPSase_L_D2"/>
    <property type="match status" value="1"/>
</dbReference>
<dbReference type="InterPro" id="IPR005930">
    <property type="entry name" value="Pyruv_COase"/>
</dbReference>
<dbReference type="PROSITE" id="PS50975">
    <property type="entry name" value="ATP_GRASP"/>
    <property type="match status" value="1"/>
</dbReference>
<dbReference type="InterPro" id="IPR055268">
    <property type="entry name" value="PCB-like"/>
</dbReference>
<evidence type="ECO:0000259" key="7">
    <source>
        <dbReference type="PROSITE" id="PS50975"/>
    </source>
</evidence>
<dbReference type="SUPFAM" id="SSF51246">
    <property type="entry name" value="Rudiment single hybrid motif"/>
    <property type="match status" value="1"/>
</dbReference>
<evidence type="ECO:0000313" key="11">
    <source>
        <dbReference type="Proteomes" id="UP000218231"/>
    </source>
</evidence>
<dbReference type="PROSITE" id="PS50991">
    <property type="entry name" value="PYR_CT"/>
    <property type="match status" value="1"/>
</dbReference>
<evidence type="ECO:0000313" key="10">
    <source>
        <dbReference type="EMBL" id="PAV70718.1"/>
    </source>
</evidence>
<feature type="domain" description="Pyruvate carboxyltransferase" evidence="9">
    <location>
        <begin position="565"/>
        <end position="841"/>
    </location>
</feature>
<dbReference type="OrthoDB" id="196847at2759"/>
<dbReference type="GO" id="GO:0046872">
    <property type="term" value="F:metal ion binding"/>
    <property type="evidence" value="ECO:0007669"/>
    <property type="project" value="InterPro"/>
</dbReference>